<keyword evidence="2" id="KW-1185">Reference proteome</keyword>
<comment type="caution">
    <text evidence="1">The sequence shown here is derived from an EMBL/GenBank/DDBJ whole genome shotgun (WGS) entry which is preliminary data.</text>
</comment>
<gene>
    <name evidence="1" type="ORF">M9H77_18570</name>
</gene>
<dbReference type="EMBL" id="CM044704">
    <property type="protein sequence ID" value="KAI5668717.1"/>
    <property type="molecule type" value="Genomic_DNA"/>
</dbReference>
<sequence length="116" mass="13166">MEARGLGIKSLREMNLALLAKFTCQYEVPEKSLCLARGVEDEGAKMPQFIAMVASSPSVPSRSENDEKKRKQDENIPKMTKTEPSAKIQQSTTQGRLTYHCRLDYLQAFLELKKEE</sequence>
<dbReference type="Proteomes" id="UP001060085">
    <property type="component" value="Linkage Group LG04"/>
</dbReference>
<reference evidence="2" key="1">
    <citation type="journal article" date="2023" name="Nat. Plants">
        <title>Single-cell RNA sequencing provides a high-resolution roadmap for understanding the multicellular compartmentation of specialized metabolism.</title>
        <authorList>
            <person name="Sun S."/>
            <person name="Shen X."/>
            <person name="Li Y."/>
            <person name="Li Y."/>
            <person name="Wang S."/>
            <person name="Li R."/>
            <person name="Zhang H."/>
            <person name="Shen G."/>
            <person name="Guo B."/>
            <person name="Wei J."/>
            <person name="Xu J."/>
            <person name="St-Pierre B."/>
            <person name="Chen S."/>
            <person name="Sun C."/>
        </authorList>
    </citation>
    <scope>NUCLEOTIDE SEQUENCE [LARGE SCALE GENOMIC DNA]</scope>
</reference>
<proteinExistence type="predicted"/>
<protein>
    <submittedName>
        <fullName evidence="1">Uncharacterized protein</fullName>
    </submittedName>
</protein>
<accession>A0ACC0B7T1</accession>
<organism evidence="1 2">
    <name type="scientific">Catharanthus roseus</name>
    <name type="common">Madagascar periwinkle</name>
    <name type="synonym">Vinca rosea</name>
    <dbReference type="NCBI Taxonomy" id="4058"/>
    <lineage>
        <taxon>Eukaryota</taxon>
        <taxon>Viridiplantae</taxon>
        <taxon>Streptophyta</taxon>
        <taxon>Embryophyta</taxon>
        <taxon>Tracheophyta</taxon>
        <taxon>Spermatophyta</taxon>
        <taxon>Magnoliopsida</taxon>
        <taxon>eudicotyledons</taxon>
        <taxon>Gunneridae</taxon>
        <taxon>Pentapetalae</taxon>
        <taxon>asterids</taxon>
        <taxon>lamiids</taxon>
        <taxon>Gentianales</taxon>
        <taxon>Apocynaceae</taxon>
        <taxon>Rauvolfioideae</taxon>
        <taxon>Vinceae</taxon>
        <taxon>Catharanthinae</taxon>
        <taxon>Catharanthus</taxon>
    </lineage>
</organism>
<evidence type="ECO:0000313" key="1">
    <source>
        <dbReference type="EMBL" id="KAI5668717.1"/>
    </source>
</evidence>
<evidence type="ECO:0000313" key="2">
    <source>
        <dbReference type="Proteomes" id="UP001060085"/>
    </source>
</evidence>
<name>A0ACC0B7T1_CATRO</name>